<dbReference type="InterPro" id="IPR035965">
    <property type="entry name" value="PAS-like_dom_sf"/>
</dbReference>
<dbReference type="STRING" id="582899.Hden_0726"/>
<dbReference type="Pfam" id="PF01590">
    <property type="entry name" value="GAF"/>
    <property type="match status" value="1"/>
</dbReference>
<dbReference type="InterPro" id="IPR004358">
    <property type="entry name" value="Sig_transdc_His_kin-like_C"/>
</dbReference>
<dbReference type="CDD" id="cd00130">
    <property type="entry name" value="PAS"/>
    <property type="match status" value="2"/>
</dbReference>
<sequence length="833" mass="92515">MSFNNLGSDVNIRRLGIGSRSDVCNLLFVSVARDLAFNLSNNLSKLHRIEFISDDNQLVAKVQARPETVDVVLIGAELNNPLGWAQRIHTMDKHLPIVILGSAAKCGQLRRDLMFSPFVGHEIVVWPTTDIDGLTDVLVDAAQRRQQRQLYQEAVIANAHAQIEVLPLLQPETAEYIEGLFDHEPIGVLATDPDGTTITINRQARHILQLPEDSALGTPLPKLFPKEERARVSKLLAAANQANGRLPPELFEFPIEGGRSCFIEVTASAFSHPRGRRGAMFVLQEVTLRIQAEKQRTEAVVELRLIATALAALHDINAGNDNLSEKIRHSLHLGCEQFGLPIGLVSRVEGNSFNIVESVSDKPRFAAGRVLKLNRTYCATAIDSSEPIAFGHAGSTPWREHSSYKDSRLESYIGVRIIVGNTLFGTLCFMGEEPRRIPFSAAEREIVKLIARWIAGELLRERSEAHMRKLSSAIEQAADAVIITDPAGKIEYVNPSFEALTGYAREEVTGNKAHFLQCDEEVQEELWTAIQNGNIYRFLLSNKTKNGRLYHEQMTVSPLKDNKGTTAHLIATGQDVTALIEAKEQDRKRQAELAHAGRLSTLGGMVSGLAHELNQPLCAIMTYAQTCVRKMQAGDARLEDLQHGLDQIVRQAQRADEIFMRIRNFSKKSQIRRQRASIQEIIETTLGFIKSEIAHNQIKLRVKFLKEKRLVFADSIQIQQVLLNLVRNSVDALSTVTRKKKEISITVTSEGSHFTKIVIADTGCGCPPQELQRLFDPFFTTKEAGLGVGLSISQGIIEDHGGKLWLENSSAKGSTFCLTIPNWRNSDNANRAS</sequence>
<evidence type="ECO:0000256" key="3">
    <source>
        <dbReference type="ARBA" id="ARBA00022553"/>
    </source>
</evidence>
<protein>
    <recommendedName>
        <fullName evidence="2">histidine kinase</fullName>
        <ecNumber evidence="2">2.7.13.3</ecNumber>
    </recommendedName>
</protein>
<dbReference type="SUPFAM" id="SSF55781">
    <property type="entry name" value="GAF domain-like"/>
    <property type="match status" value="1"/>
</dbReference>
<dbReference type="InterPro" id="IPR029016">
    <property type="entry name" value="GAF-like_dom_sf"/>
</dbReference>
<keyword evidence="7" id="KW-0418">Kinase</keyword>
<dbReference type="SUPFAM" id="SSF55874">
    <property type="entry name" value="ATPase domain of HSP90 chaperone/DNA topoisomerase II/histidine kinase"/>
    <property type="match status" value="1"/>
</dbReference>
<dbReference type="PRINTS" id="PR00344">
    <property type="entry name" value="BCTRLSENSOR"/>
</dbReference>
<dbReference type="OrthoDB" id="7568856at2"/>
<dbReference type="SMART" id="SM00388">
    <property type="entry name" value="HisKA"/>
    <property type="match status" value="1"/>
</dbReference>
<gene>
    <name evidence="7" type="ordered locus">Hden_0726</name>
</gene>
<keyword evidence="3" id="KW-0597">Phosphoprotein</keyword>
<dbReference type="EMBL" id="CP002083">
    <property type="protein sequence ID" value="ADJ22545.1"/>
    <property type="molecule type" value="Genomic_DNA"/>
</dbReference>
<dbReference type="Pfam" id="PF13426">
    <property type="entry name" value="PAS_9"/>
    <property type="match status" value="1"/>
</dbReference>
<dbReference type="Gene3D" id="3.30.450.20">
    <property type="entry name" value="PAS domain"/>
    <property type="match status" value="2"/>
</dbReference>
<dbReference type="PROSITE" id="PS50113">
    <property type="entry name" value="PAC"/>
    <property type="match status" value="1"/>
</dbReference>
<dbReference type="AlphaFoldDB" id="D8JTI3"/>
<dbReference type="InterPro" id="IPR003661">
    <property type="entry name" value="HisK_dim/P_dom"/>
</dbReference>
<dbReference type="KEGG" id="hdn:Hden_0726"/>
<dbReference type="HOGENOM" id="CLU_340595_0_0_5"/>
<dbReference type="InterPro" id="IPR001610">
    <property type="entry name" value="PAC"/>
</dbReference>
<reference evidence="8" key="1">
    <citation type="journal article" date="2011" name="J. Bacteriol.">
        <title>Genome sequences of eight morphologically diverse alphaproteobacteria.</title>
        <authorList>
            <consortium name="US DOE Joint Genome Institute"/>
            <person name="Brown P.J."/>
            <person name="Kysela D.T."/>
            <person name="Buechlein A."/>
            <person name="Hemmerich C."/>
            <person name="Brun Y.V."/>
        </authorList>
    </citation>
    <scope>NUCLEOTIDE SEQUENCE [LARGE SCALE GENOMIC DNA]</scope>
    <source>
        <strain evidence="8">ATCC 51888 / DSM 1869 / NCIB 11706 / TK 0415</strain>
    </source>
</reference>
<keyword evidence="7" id="KW-0808">Transferase</keyword>
<dbReference type="Pfam" id="PF02518">
    <property type="entry name" value="HATPase_c"/>
    <property type="match status" value="1"/>
</dbReference>
<evidence type="ECO:0000313" key="7">
    <source>
        <dbReference type="EMBL" id="ADJ22545.1"/>
    </source>
</evidence>
<dbReference type="InterPro" id="IPR003594">
    <property type="entry name" value="HATPase_dom"/>
</dbReference>
<dbReference type="InterPro" id="IPR000700">
    <property type="entry name" value="PAS-assoc_C"/>
</dbReference>
<dbReference type="PANTHER" id="PTHR43065:SF42">
    <property type="entry name" value="TWO-COMPONENT SENSOR PPRA"/>
    <property type="match status" value="1"/>
</dbReference>
<dbReference type="EC" id="2.7.13.3" evidence="2"/>
<dbReference type="Gene3D" id="1.10.287.130">
    <property type="match status" value="1"/>
</dbReference>
<dbReference type="SUPFAM" id="SSF47384">
    <property type="entry name" value="Homodimeric domain of signal transducing histidine kinase"/>
    <property type="match status" value="1"/>
</dbReference>
<dbReference type="SUPFAM" id="SSF55785">
    <property type="entry name" value="PYP-like sensor domain (PAS domain)"/>
    <property type="match status" value="2"/>
</dbReference>
<feature type="domain" description="PAC" evidence="6">
    <location>
        <begin position="534"/>
        <end position="588"/>
    </location>
</feature>
<feature type="domain" description="PAS" evidence="5">
    <location>
        <begin position="173"/>
        <end position="243"/>
    </location>
</feature>
<evidence type="ECO:0000259" key="6">
    <source>
        <dbReference type="PROSITE" id="PS50113"/>
    </source>
</evidence>
<feature type="domain" description="PAS" evidence="5">
    <location>
        <begin position="466"/>
        <end position="511"/>
    </location>
</feature>
<comment type="catalytic activity">
    <reaction evidence="1">
        <text>ATP + protein L-histidine = ADP + protein N-phospho-L-histidine.</text>
        <dbReference type="EC" id="2.7.13.3"/>
    </reaction>
</comment>
<dbReference type="InterPro" id="IPR013656">
    <property type="entry name" value="PAS_4"/>
</dbReference>
<evidence type="ECO:0000256" key="2">
    <source>
        <dbReference type="ARBA" id="ARBA00012438"/>
    </source>
</evidence>
<dbReference type="SMART" id="SM00091">
    <property type="entry name" value="PAS"/>
    <property type="match status" value="2"/>
</dbReference>
<evidence type="ECO:0000259" key="5">
    <source>
        <dbReference type="PROSITE" id="PS50112"/>
    </source>
</evidence>
<evidence type="ECO:0000313" key="8">
    <source>
        <dbReference type="Proteomes" id="UP000002033"/>
    </source>
</evidence>
<evidence type="ECO:0000256" key="1">
    <source>
        <dbReference type="ARBA" id="ARBA00000085"/>
    </source>
</evidence>
<feature type="domain" description="Histidine kinase" evidence="4">
    <location>
        <begin position="608"/>
        <end position="824"/>
    </location>
</feature>
<dbReference type="GO" id="GO:0000155">
    <property type="term" value="F:phosphorelay sensor kinase activity"/>
    <property type="evidence" value="ECO:0007669"/>
    <property type="project" value="InterPro"/>
</dbReference>
<dbReference type="Proteomes" id="UP000002033">
    <property type="component" value="Chromosome"/>
</dbReference>
<accession>D8JTI3</accession>
<dbReference type="InterPro" id="IPR000014">
    <property type="entry name" value="PAS"/>
</dbReference>
<dbReference type="Gene3D" id="3.30.565.10">
    <property type="entry name" value="Histidine kinase-like ATPase, C-terminal domain"/>
    <property type="match status" value="1"/>
</dbReference>
<name>D8JTI3_HYPDA</name>
<dbReference type="InterPro" id="IPR005467">
    <property type="entry name" value="His_kinase_dom"/>
</dbReference>
<dbReference type="SMART" id="SM00065">
    <property type="entry name" value="GAF"/>
    <property type="match status" value="1"/>
</dbReference>
<dbReference type="eggNOG" id="COG4191">
    <property type="taxonomic scope" value="Bacteria"/>
</dbReference>
<organism evidence="7 8">
    <name type="scientific">Hyphomicrobium denitrificans (strain ATCC 51888 / DSM 1869 / NCIMB 11706 / TK 0415)</name>
    <dbReference type="NCBI Taxonomy" id="582899"/>
    <lineage>
        <taxon>Bacteria</taxon>
        <taxon>Pseudomonadati</taxon>
        <taxon>Pseudomonadota</taxon>
        <taxon>Alphaproteobacteria</taxon>
        <taxon>Hyphomicrobiales</taxon>
        <taxon>Hyphomicrobiaceae</taxon>
        <taxon>Hyphomicrobium</taxon>
    </lineage>
</organism>
<dbReference type="InterPro" id="IPR003018">
    <property type="entry name" value="GAF"/>
</dbReference>
<dbReference type="InterPro" id="IPR036890">
    <property type="entry name" value="HATPase_C_sf"/>
</dbReference>
<dbReference type="SMART" id="SM00387">
    <property type="entry name" value="HATPase_c"/>
    <property type="match status" value="1"/>
</dbReference>
<dbReference type="Pfam" id="PF00512">
    <property type="entry name" value="HisKA"/>
    <property type="match status" value="1"/>
</dbReference>
<dbReference type="NCBIfam" id="TIGR00229">
    <property type="entry name" value="sensory_box"/>
    <property type="match status" value="2"/>
</dbReference>
<dbReference type="CDD" id="cd00082">
    <property type="entry name" value="HisKA"/>
    <property type="match status" value="1"/>
</dbReference>
<dbReference type="RefSeq" id="WP_013214760.1">
    <property type="nucleotide sequence ID" value="NC_014313.1"/>
</dbReference>
<dbReference type="Pfam" id="PF08448">
    <property type="entry name" value="PAS_4"/>
    <property type="match status" value="1"/>
</dbReference>
<dbReference type="InterPro" id="IPR036097">
    <property type="entry name" value="HisK_dim/P_sf"/>
</dbReference>
<evidence type="ECO:0000259" key="4">
    <source>
        <dbReference type="PROSITE" id="PS50109"/>
    </source>
</evidence>
<dbReference type="Gene3D" id="3.30.450.40">
    <property type="match status" value="1"/>
</dbReference>
<dbReference type="PROSITE" id="PS50112">
    <property type="entry name" value="PAS"/>
    <property type="match status" value="2"/>
</dbReference>
<dbReference type="SMART" id="SM00086">
    <property type="entry name" value="PAC"/>
    <property type="match status" value="1"/>
</dbReference>
<keyword evidence="8" id="KW-1185">Reference proteome</keyword>
<dbReference type="PANTHER" id="PTHR43065">
    <property type="entry name" value="SENSOR HISTIDINE KINASE"/>
    <property type="match status" value="1"/>
</dbReference>
<proteinExistence type="predicted"/>
<dbReference type="PROSITE" id="PS50109">
    <property type="entry name" value="HIS_KIN"/>
    <property type="match status" value="1"/>
</dbReference>